<name>A0AB37I7T9_ENTHR</name>
<organism evidence="6 7">
    <name type="scientific">Enterococcus hirae</name>
    <dbReference type="NCBI Taxonomy" id="1354"/>
    <lineage>
        <taxon>Bacteria</taxon>
        <taxon>Bacillati</taxon>
        <taxon>Bacillota</taxon>
        <taxon>Bacilli</taxon>
        <taxon>Lactobacillales</taxon>
        <taxon>Enterococcaceae</taxon>
        <taxon>Enterococcus</taxon>
    </lineage>
</organism>
<evidence type="ECO:0000259" key="5">
    <source>
        <dbReference type="PROSITE" id="PS50977"/>
    </source>
</evidence>
<keyword evidence="3" id="KW-0804">Transcription</keyword>
<evidence type="ECO:0000313" key="7">
    <source>
        <dbReference type="Proteomes" id="UP000253498"/>
    </source>
</evidence>
<keyword evidence="2 4" id="KW-0238">DNA-binding</keyword>
<accession>A0AB37I7T9</accession>
<dbReference type="InterPro" id="IPR001647">
    <property type="entry name" value="HTH_TetR"/>
</dbReference>
<dbReference type="InterPro" id="IPR009057">
    <property type="entry name" value="Homeodomain-like_sf"/>
</dbReference>
<dbReference type="PANTHER" id="PTHR47506">
    <property type="entry name" value="TRANSCRIPTIONAL REGULATORY PROTEIN"/>
    <property type="match status" value="1"/>
</dbReference>
<protein>
    <recommendedName>
        <fullName evidence="5">HTH tetR-type domain-containing protein</fullName>
    </recommendedName>
</protein>
<dbReference type="AlphaFoldDB" id="A0AB37I7T9"/>
<dbReference type="SUPFAM" id="SSF48498">
    <property type="entry name" value="Tetracyclin repressor-like, C-terminal domain"/>
    <property type="match status" value="1"/>
</dbReference>
<dbReference type="Gene3D" id="1.10.357.10">
    <property type="entry name" value="Tetracycline Repressor, domain 2"/>
    <property type="match status" value="1"/>
</dbReference>
<comment type="caution">
    <text evidence="6">The sequence shown here is derived from an EMBL/GenBank/DDBJ whole genome shotgun (WGS) entry which is preliminary data.</text>
</comment>
<dbReference type="Proteomes" id="UP000253498">
    <property type="component" value="Unassembled WGS sequence"/>
</dbReference>
<evidence type="ECO:0000256" key="1">
    <source>
        <dbReference type="ARBA" id="ARBA00023015"/>
    </source>
</evidence>
<evidence type="ECO:0000256" key="4">
    <source>
        <dbReference type="PROSITE-ProRule" id="PRU00335"/>
    </source>
</evidence>
<dbReference type="PROSITE" id="PS50977">
    <property type="entry name" value="HTH_TETR_2"/>
    <property type="match status" value="1"/>
</dbReference>
<gene>
    <name evidence="6" type="ORF">EB03_02396</name>
</gene>
<dbReference type="RefSeq" id="WP_096709570.1">
    <property type="nucleotide sequence ID" value="NZ_JBFCRC010000007.1"/>
</dbReference>
<dbReference type="EMBL" id="LESJ01000007">
    <property type="protein sequence ID" value="RBT66805.1"/>
    <property type="molecule type" value="Genomic_DNA"/>
</dbReference>
<reference evidence="6 7" key="1">
    <citation type="submission" date="2015-06" db="EMBL/GenBank/DDBJ databases">
        <title>The Genome Sequence of Enterococcus hirae 88EA1.</title>
        <authorList>
            <consortium name="The Broad Institute Genomics Platform"/>
            <consortium name="The Broad Institute Genome Sequencing Center for Infectious Disease"/>
            <person name="Earl A.M."/>
            <person name="Van Tyne D."/>
            <person name="Lebreton F."/>
            <person name="Saavedra J.T."/>
            <person name="Gilmore M.S."/>
            <person name="Manson McGuire A."/>
            <person name="Clock S."/>
            <person name="Crupain M."/>
            <person name="Rangan U."/>
            <person name="Young S."/>
            <person name="Abouelleil A."/>
            <person name="Cao P."/>
            <person name="Chapman S.B."/>
            <person name="Griggs A."/>
            <person name="Priest M."/>
            <person name="Shea T."/>
            <person name="Wortman J."/>
            <person name="Nusbaum C."/>
            <person name="Birren B."/>
        </authorList>
    </citation>
    <scope>NUCLEOTIDE SEQUENCE [LARGE SCALE GENOMIC DNA]</scope>
    <source>
        <strain evidence="6 7">88EA1</strain>
    </source>
</reference>
<feature type="DNA-binding region" description="H-T-H motif" evidence="4">
    <location>
        <begin position="28"/>
        <end position="47"/>
    </location>
</feature>
<dbReference type="PANTHER" id="PTHR47506:SF1">
    <property type="entry name" value="HTH-TYPE TRANSCRIPTIONAL REGULATOR YJDC"/>
    <property type="match status" value="1"/>
</dbReference>
<keyword evidence="1" id="KW-0805">Transcription regulation</keyword>
<evidence type="ECO:0000256" key="2">
    <source>
        <dbReference type="ARBA" id="ARBA00023125"/>
    </source>
</evidence>
<proteinExistence type="predicted"/>
<dbReference type="Pfam" id="PF00440">
    <property type="entry name" value="TetR_N"/>
    <property type="match status" value="1"/>
</dbReference>
<dbReference type="PRINTS" id="PR00455">
    <property type="entry name" value="HTHTETR"/>
</dbReference>
<dbReference type="GO" id="GO:0003677">
    <property type="term" value="F:DNA binding"/>
    <property type="evidence" value="ECO:0007669"/>
    <property type="project" value="UniProtKB-UniRule"/>
</dbReference>
<feature type="domain" description="HTH tetR-type" evidence="5">
    <location>
        <begin position="5"/>
        <end position="65"/>
    </location>
</feature>
<dbReference type="InterPro" id="IPR036271">
    <property type="entry name" value="Tet_transcr_reg_TetR-rel_C_sf"/>
</dbReference>
<sequence length="187" mass="21725">MTKRGNTETKILEIGLALIQERGINGFSFADIAERIGIKKASIHYYFPTKLDLVKGVLAYYKHNFFVSLNAICHDKETLKEILLAYGNLYKSNLQENNWVCLCSMLATESFSLDKELKEGVNDFFMQNIQWIEEKMKIFGMEDVVAEERANQLFVVIQGIQIMTQSLEDVTYFEKIYTQEIEELTFF</sequence>
<evidence type="ECO:0000313" key="6">
    <source>
        <dbReference type="EMBL" id="RBT66805.1"/>
    </source>
</evidence>
<evidence type="ECO:0000256" key="3">
    <source>
        <dbReference type="ARBA" id="ARBA00023163"/>
    </source>
</evidence>
<dbReference type="SUPFAM" id="SSF46689">
    <property type="entry name" value="Homeodomain-like"/>
    <property type="match status" value="1"/>
</dbReference>